<dbReference type="GO" id="GO:0007165">
    <property type="term" value="P:signal transduction"/>
    <property type="evidence" value="ECO:0007669"/>
    <property type="project" value="InterPro"/>
</dbReference>
<dbReference type="CDD" id="cd00732">
    <property type="entry name" value="CheW"/>
    <property type="match status" value="1"/>
</dbReference>
<dbReference type="InterPro" id="IPR039315">
    <property type="entry name" value="CheW"/>
</dbReference>
<keyword evidence="3" id="KW-0963">Cytoplasm</keyword>
<dbReference type="SMART" id="SM00260">
    <property type="entry name" value="CheW"/>
    <property type="match status" value="1"/>
</dbReference>
<protein>
    <recommendedName>
        <fullName evidence="2">Chemotaxis protein CheW</fullName>
    </recommendedName>
</protein>
<organism evidence="5 6">
    <name type="scientific">Collimonas arenae</name>
    <dbReference type="NCBI Taxonomy" id="279058"/>
    <lineage>
        <taxon>Bacteria</taxon>
        <taxon>Pseudomonadati</taxon>
        <taxon>Pseudomonadota</taxon>
        <taxon>Betaproteobacteria</taxon>
        <taxon>Burkholderiales</taxon>
        <taxon>Oxalobacteraceae</taxon>
        <taxon>Collimonas</taxon>
    </lineage>
</organism>
<dbReference type="SUPFAM" id="SSF50341">
    <property type="entry name" value="CheW-like"/>
    <property type="match status" value="1"/>
</dbReference>
<proteinExistence type="predicted"/>
<evidence type="ECO:0000256" key="3">
    <source>
        <dbReference type="ARBA" id="ARBA00022490"/>
    </source>
</evidence>
<name>A0A127QFC2_9BURK</name>
<dbReference type="PANTHER" id="PTHR22617:SF45">
    <property type="entry name" value="CHEMOTAXIS PROTEIN CHEW"/>
    <property type="match status" value="1"/>
</dbReference>
<dbReference type="PATRIC" id="fig|279058.18.peg.954"/>
<dbReference type="PANTHER" id="PTHR22617">
    <property type="entry name" value="CHEMOTAXIS SENSOR HISTIDINE KINASE-RELATED"/>
    <property type="match status" value="1"/>
</dbReference>
<keyword evidence="6" id="KW-1185">Reference proteome</keyword>
<reference evidence="5 6" key="1">
    <citation type="submission" date="2015-11" db="EMBL/GenBank/DDBJ databases">
        <title>Exploring the genomic traits of fungus-feeding bacterial genus Collimonas.</title>
        <authorList>
            <person name="Song C."/>
            <person name="Schmidt R."/>
            <person name="de Jager V."/>
            <person name="Krzyzanowska D."/>
            <person name="Jongedijk E."/>
            <person name="Cankar K."/>
            <person name="Beekwilder J."/>
            <person name="van Veen A."/>
            <person name="de Boer W."/>
            <person name="van Veen J.A."/>
            <person name="Garbeva P."/>
        </authorList>
    </citation>
    <scope>NUCLEOTIDE SEQUENCE [LARGE SCALE GENOMIC DNA]</scope>
    <source>
        <strain evidence="5 6">Ter282</strain>
    </source>
</reference>
<dbReference type="Gene3D" id="2.30.30.40">
    <property type="entry name" value="SH3 Domains"/>
    <property type="match status" value="1"/>
</dbReference>
<dbReference type="GO" id="GO:0006935">
    <property type="term" value="P:chemotaxis"/>
    <property type="evidence" value="ECO:0007669"/>
    <property type="project" value="InterPro"/>
</dbReference>
<dbReference type="InterPro" id="IPR002545">
    <property type="entry name" value="CheW-lke_dom"/>
</dbReference>
<evidence type="ECO:0000313" key="5">
    <source>
        <dbReference type="EMBL" id="AMP08763.1"/>
    </source>
</evidence>
<evidence type="ECO:0000256" key="2">
    <source>
        <dbReference type="ARBA" id="ARBA00021483"/>
    </source>
</evidence>
<sequence length="185" mass="20518">MAREQVHFNFSRNKFMTLAAQTATQMHRPPAHNDVAGHEFLTFTLGNEEYGIDILKVQELRGYDSVTQIANAPDFLKGVVNLRGVITPIIDMRIKFKLEAASYDQFTVVIILHLGQRTVGMVVDGVSDVITLSTEQIKPAPEMGTVLNTDYLIGLGTLDDRMLILLDIDKLMSSDEIGLIDKLAA</sequence>
<gene>
    <name evidence="5" type="primary">cheW</name>
    <name evidence="5" type="ORF">CAter282_0965</name>
</gene>
<dbReference type="InterPro" id="IPR036061">
    <property type="entry name" value="CheW-like_dom_sf"/>
</dbReference>
<evidence type="ECO:0000259" key="4">
    <source>
        <dbReference type="PROSITE" id="PS50851"/>
    </source>
</evidence>
<accession>A0A127QFC2</accession>
<comment type="subcellular location">
    <subcellularLocation>
        <location evidence="1">Cytoplasm</location>
    </subcellularLocation>
</comment>
<dbReference type="Gene3D" id="2.40.50.180">
    <property type="entry name" value="CheA-289, Domain 4"/>
    <property type="match status" value="1"/>
</dbReference>
<dbReference type="GO" id="GO:0005829">
    <property type="term" value="C:cytosol"/>
    <property type="evidence" value="ECO:0007669"/>
    <property type="project" value="TreeGrafter"/>
</dbReference>
<feature type="domain" description="CheW-like" evidence="4">
    <location>
        <begin position="37"/>
        <end position="177"/>
    </location>
</feature>
<evidence type="ECO:0000256" key="1">
    <source>
        <dbReference type="ARBA" id="ARBA00004496"/>
    </source>
</evidence>
<dbReference type="AlphaFoldDB" id="A0A127QFC2"/>
<dbReference type="EMBL" id="CP013235">
    <property type="protein sequence ID" value="AMP08763.1"/>
    <property type="molecule type" value="Genomic_DNA"/>
</dbReference>
<dbReference type="PROSITE" id="PS50851">
    <property type="entry name" value="CHEW"/>
    <property type="match status" value="1"/>
</dbReference>
<evidence type="ECO:0000313" key="6">
    <source>
        <dbReference type="Proteomes" id="UP000071778"/>
    </source>
</evidence>
<dbReference type="Pfam" id="PF01584">
    <property type="entry name" value="CheW"/>
    <property type="match status" value="1"/>
</dbReference>
<dbReference type="Proteomes" id="UP000071778">
    <property type="component" value="Chromosome"/>
</dbReference>